<reference evidence="2 3" key="1">
    <citation type="journal article" date="2018" name="Front. Plant Sci.">
        <title>Red Clover (Trifolium pratense) and Zigzag Clover (T. medium) - A Picture of Genomic Similarities and Differences.</title>
        <authorList>
            <person name="Dluhosova J."/>
            <person name="Istvanek J."/>
            <person name="Nedelnik J."/>
            <person name="Repkova J."/>
        </authorList>
    </citation>
    <scope>NUCLEOTIDE SEQUENCE [LARGE SCALE GENOMIC DNA]</scope>
    <source>
        <strain evidence="3">cv. 10/8</strain>
        <tissue evidence="2">Leaf</tissue>
    </source>
</reference>
<accession>A0A392R1P9</accession>
<dbReference type="EMBL" id="LXQA010180117">
    <property type="protein sequence ID" value="MCI30491.1"/>
    <property type="molecule type" value="Genomic_DNA"/>
</dbReference>
<dbReference type="AlphaFoldDB" id="A0A392R1P9"/>
<evidence type="ECO:0000313" key="3">
    <source>
        <dbReference type="Proteomes" id="UP000265520"/>
    </source>
</evidence>
<organism evidence="2 3">
    <name type="scientific">Trifolium medium</name>
    <dbReference type="NCBI Taxonomy" id="97028"/>
    <lineage>
        <taxon>Eukaryota</taxon>
        <taxon>Viridiplantae</taxon>
        <taxon>Streptophyta</taxon>
        <taxon>Embryophyta</taxon>
        <taxon>Tracheophyta</taxon>
        <taxon>Spermatophyta</taxon>
        <taxon>Magnoliopsida</taxon>
        <taxon>eudicotyledons</taxon>
        <taxon>Gunneridae</taxon>
        <taxon>Pentapetalae</taxon>
        <taxon>rosids</taxon>
        <taxon>fabids</taxon>
        <taxon>Fabales</taxon>
        <taxon>Fabaceae</taxon>
        <taxon>Papilionoideae</taxon>
        <taxon>50 kb inversion clade</taxon>
        <taxon>NPAAA clade</taxon>
        <taxon>Hologalegina</taxon>
        <taxon>IRL clade</taxon>
        <taxon>Trifolieae</taxon>
        <taxon>Trifolium</taxon>
    </lineage>
</organism>
<evidence type="ECO:0000256" key="1">
    <source>
        <dbReference type="SAM" id="MobiDB-lite"/>
    </source>
</evidence>
<feature type="region of interest" description="Disordered" evidence="1">
    <location>
        <begin position="19"/>
        <end position="45"/>
    </location>
</feature>
<name>A0A392R1P9_9FABA</name>
<protein>
    <submittedName>
        <fullName evidence="2">Malonyl-CoA decarboxylase</fullName>
    </submittedName>
</protein>
<proteinExistence type="predicted"/>
<sequence length="45" mass="4981">MTWLLSKLASQTVLCEGDMSQPAEEGSGSTFYENILKPDEEEALM</sequence>
<feature type="non-terminal residue" evidence="2">
    <location>
        <position position="45"/>
    </location>
</feature>
<keyword evidence="3" id="KW-1185">Reference proteome</keyword>
<comment type="caution">
    <text evidence="2">The sequence shown here is derived from an EMBL/GenBank/DDBJ whole genome shotgun (WGS) entry which is preliminary data.</text>
</comment>
<evidence type="ECO:0000313" key="2">
    <source>
        <dbReference type="EMBL" id="MCI30491.1"/>
    </source>
</evidence>
<dbReference type="Proteomes" id="UP000265520">
    <property type="component" value="Unassembled WGS sequence"/>
</dbReference>